<feature type="non-terminal residue" evidence="6">
    <location>
        <position position="1"/>
    </location>
</feature>
<gene>
    <name evidence="6" type="ORF">GKC44_15770</name>
</gene>
<dbReference type="InterPro" id="IPR000629">
    <property type="entry name" value="RNA-helicase_DEAD-box_CS"/>
</dbReference>
<dbReference type="GO" id="GO:0005524">
    <property type="term" value="F:ATP binding"/>
    <property type="evidence" value="ECO:0007669"/>
    <property type="project" value="UniProtKB-KW"/>
</dbReference>
<dbReference type="PANTHER" id="PTHR47963">
    <property type="entry name" value="DEAD-BOX ATP-DEPENDENT RNA HELICASE 47, MITOCHONDRIAL"/>
    <property type="match status" value="1"/>
</dbReference>
<proteinExistence type="predicted"/>
<dbReference type="GO" id="GO:0003724">
    <property type="term" value="F:RNA helicase activity"/>
    <property type="evidence" value="ECO:0007669"/>
    <property type="project" value="TreeGrafter"/>
</dbReference>
<organism evidence="6 7">
    <name type="scientific">Lentilactobacillus parabuchneri</name>
    <dbReference type="NCBI Taxonomy" id="152331"/>
    <lineage>
        <taxon>Bacteria</taxon>
        <taxon>Bacillati</taxon>
        <taxon>Bacillota</taxon>
        <taxon>Bacilli</taxon>
        <taxon>Lactobacillales</taxon>
        <taxon>Lactobacillaceae</taxon>
        <taxon>Lentilactobacillus</taxon>
    </lineage>
</organism>
<sequence length="96" mass="10291">IGLSVEGIIGGANISRQIDKLKDHPNVIVGTTGRIMNLIDLGKLKLDSLQAIVIDEADNLLSEDTLALIRTLVDLAPDEVSLGFFSATKNDLLTHI</sequence>
<reference evidence="6 7" key="1">
    <citation type="submission" date="2019-11" db="EMBL/GenBank/DDBJ databases">
        <title>Draft Genome Sequence of Plant Growth-Promoting Rhizosphere-Associated Bacteria.</title>
        <authorList>
            <person name="Vasilyev I.Y."/>
            <person name="Radchenko V."/>
            <person name="Ilnitskaya E.V."/>
        </authorList>
    </citation>
    <scope>NUCLEOTIDE SEQUENCE [LARGE SCALE GENOMIC DNA]</scope>
    <source>
        <strain evidence="6 7">VRA_07sq_f</strain>
    </source>
</reference>
<dbReference type="EMBL" id="WKKY01001363">
    <property type="protein sequence ID" value="MSE22654.1"/>
    <property type="molecule type" value="Genomic_DNA"/>
</dbReference>
<dbReference type="InterPro" id="IPR014001">
    <property type="entry name" value="Helicase_ATP-bd"/>
</dbReference>
<dbReference type="GO" id="GO:0005840">
    <property type="term" value="C:ribosome"/>
    <property type="evidence" value="ECO:0007669"/>
    <property type="project" value="TreeGrafter"/>
</dbReference>
<keyword evidence="3 6" id="KW-0347">Helicase</keyword>
<dbReference type="Gene3D" id="3.40.50.300">
    <property type="entry name" value="P-loop containing nucleotide triphosphate hydrolases"/>
    <property type="match status" value="1"/>
</dbReference>
<dbReference type="GO" id="GO:0009409">
    <property type="term" value="P:response to cold"/>
    <property type="evidence" value="ECO:0007669"/>
    <property type="project" value="TreeGrafter"/>
</dbReference>
<evidence type="ECO:0000256" key="1">
    <source>
        <dbReference type="ARBA" id="ARBA00022741"/>
    </source>
</evidence>
<evidence type="ECO:0000313" key="6">
    <source>
        <dbReference type="EMBL" id="MSE22654.1"/>
    </source>
</evidence>
<evidence type="ECO:0000313" key="7">
    <source>
        <dbReference type="Proteomes" id="UP000491237"/>
    </source>
</evidence>
<keyword evidence="2" id="KW-0378">Hydrolase</keyword>
<dbReference type="InterPro" id="IPR027417">
    <property type="entry name" value="P-loop_NTPase"/>
</dbReference>
<keyword evidence="4" id="KW-0067">ATP-binding</keyword>
<evidence type="ECO:0000259" key="5">
    <source>
        <dbReference type="PROSITE" id="PS51192"/>
    </source>
</evidence>
<dbReference type="Pfam" id="PF00270">
    <property type="entry name" value="DEAD"/>
    <property type="match status" value="1"/>
</dbReference>
<dbReference type="GO" id="GO:0005829">
    <property type="term" value="C:cytosol"/>
    <property type="evidence" value="ECO:0007669"/>
    <property type="project" value="TreeGrafter"/>
</dbReference>
<dbReference type="Proteomes" id="UP000491237">
    <property type="component" value="Unassembled WGS sequence"/>
</dbReference>
<dbReference type="InterPro" id="IPR011545">
    <property type="entry name" value="DEAD/DEAH_box_helicase_dom"/>
</dbReference>
<protein>
    <submittedName>
        <fullName evidence="6">DEAD/DEAH box helicase</fullName>
    </submittedName>
</protein>
<name>A0A844EPU4_9LACO</name>
<evidence type="ECO:0000256" key="3">
    <source>
        <dbReference type="ARBA" id="ARBA00022806"/>
    </source>
</evidence>
<dbReference type="GO" id="GO:0016787">
    <property type="term" value="F:hydrolase activity"/>
    <property type="evidence" value="ECO:0007669"/>
    <property type="project" value="UniProtKB-KW"/>
</dbReference>
<feature type="non-terminal residue" evidence="6">
    <location>
        <position position="96"/>
    </location>
</feature>
<dbReference type="InterPro" id="IPR050547">
    <property type="entry name" value="DEAD_box_RNA_helicases"/>
</dbReference>
<dbReference type="SUPFAM" id="SSF52540">
    <property type="entry name" value="P-loop containing nucleoside triphosphate hydrolases"/>
    <property type="match status" value="1"/>
</dbReference>
<dbReference type="PROSITE" id="PS51192">
    <property type="entry name" value="HELICASE_ATP_BIND_1"/>
    <property type="match status" value="1"/>
</dbReference>
<accession>A0A844EPU4</accession>
<evidence type="ECO:0000256" key="4">
    <source>
        <dbReference type="ARBA" id="ARBA00022840"/>
    </source>
</evidence>
<dbReference type="PROSITE" id="PS00039">
    <property type="entry name" value="DEAD_ATP_HELICASE"/>
    <property type="match status" value="1"/>
</dbReference>
<dbReference type="AlphaFoldDB" id="A0A844EPU4"/>
<dbReference type="GO" id="GO:0033592">
    <property type="term" value="F:RNA strand annealing activity"/>
    <property type="evidence" value="ECO:0007669"/>
    <property type="project" value="TreeGrafter"/>
</dbReference>
<keyword evidence="1" id="KW-0547">Nucleotide-binding</keyword>
<feature type="domain" description="Helicase ATP-binding" evidence="5">
    <location>
        <begin position="1"/>
        <end position="96"/>
    </location>
</feature>
<dbReference type="PANTHER" id="PTHR47963:SF7">
    <property type="entry name" value="ATP-DEPENDENT RNA HELICASE YFML-RELATED"/>
    <property type="match status" value="1"/>
</dbReference>
<evidence type="ECO:0000256" key="2">
    <source>
        <dbReference type="ARBA" id="ARBA00022801"/>
    </source>
</evidence>
<comment type="caution">
    <text evidence="6">The sequence shown here is derived from an EMBL/GenBank/DDBJ whole genome shotgun (WGS) entry which is preliminary data.</text>
</comment>